<evidence type="ECO:0000313" key="2">
    <source>
        <dbReference type="Proteomes" id="UP000837857"/>
    </source>
</evidence>
<organism evidence="1 2">
    <name type="scientific">Iphiclides podalirius</name>
    <name type="common">scarce swallowtail</name>
    <dbReference type="NCBI Taxonomy" id="110791"/>
    <lineage>
        <taxon>Eukaryota</taxon>
        <taxon>Metazoa</taxon>
        <taxon>Ecdysozoa</taxon>
        <taxon>Arthropoda</taxon>
        <taxon>Hexapoda</taxon>
        <taxon>Insecta</taxon>
        <taxon>Pterygota</taxon>
        <taxon>Neoptera</taxon>
        <taxon>Endopterygota</taxon>
        <taxon>Lepidoptera</taxon>
        <taxon>Glossata</taxon>
        <taxon>Ditrysia</taxon>
        <taxon>Papilionoidea</taxon>
        <taxon>Papilionidae</taxon>
        <taxon>Papilioninae</taxon>
        <taxon>Iphiclides</taxon>
    </lineage>
</organism>
<dbReference type="Proteomes" id="UP000837857">
    <property type="component" value="Chromosome 27"/>
</dbReference>
<sequence>MCPNWSEKLRFFLVASEAAAALVFARRGFLSSRIRAQWARITEVGRVQLSPRTRRRLEVGVVRYSRTAEATDVRTS</sequence>
<evidence type="ECO:0000313" key="1">
    <source>
        <dbReference type="EMBL" id="CAH2061022.1"/>
    </source>
</evidence>
<name>A0ABN8ILF3_9NEOP</name>
<dbReference type="EMBL" id="OW152839">
    <property type="protein sequence ID" value="CAH2061022.1"/>
    <property type="molecule type" value="Genomic_DNA"/>
</dbReference>
<protein>
    <recommendedName>
        <fullName evidence="3">Secreted protein</fullName>
    </recommendedName>
</protein>
<keyword evidence="2" id="KW-1185">Reference proteome</keyword>
<reference evidence="1" key="1">
    <citation type="submission" date="2022-03" db="EMBL/GenBank/DDBJ databases">
        <authorList>
            <person name="Martin H S."/>
        </authorList>
    </citation>
    <scope>NUCLEOTIDE SEQUENCE</scope>
</reference>
<gene>
    <name evidence="1" type="ORF">IPOD504_LOCUS11274</name>
</gene>
<accession>A0ABN8ILF3</accession>
<evidence type="ECO:0008006" key="3">
    <source>
        <dbReference type="Google" id="ProtNLM"/>
    </source>
</evidence>
<proteinExistence type="predicted"/>
<feature type="non-terminal residue" evidence="1">
    <location>
        <position position="76"/>
    </location>
</feature>